<gene>
    <name evidence="2" type="ORF">Ga0123461_0487</name>
</gene>
<keyword evidence="1" id="KW-0472">Membrane</keyword>
<dbReference type="PANTHER" id="PTHR34351:SF1">
    <property type="entry name" value="SLR1927 PROTEIN"/>
    <property type="match status" value="1"/>
</dbReference>
<protein>
    <submittedName>
        <fullName evidence="2">Uncharacterized protein</fullName>
    </submittedName>
</protein>
<reference evidence="2 3" key="1">
    <citation type="submission" date="2016-12" db="EMBL/GenBank/DDBJ databases">
        <title>Isolation and genomic insights into novel planktonic Zetaproteobacteria from stratified waters of the Chesapeake Bay.</title>
        <authorList>
            <person name="McAllister S.M."/>
            <person name="Kato S."/>
            <person name="Chan C.S."/>
            <person name="Chiu B.K."/>
            <person name="Field E.K."/>
        </authorList>
    </citation>
    <scope>NUCLEOTIDE SEQUENCE [LARGE SCALE GENOMIC DNA]</scope>
    <source>
        <strain evidence="2 3">CP-5</strain>
    </source>
</reference>
<dbReference type="RefSeq" id="WP_100276876.1">
    <property type="nucleotide sequence ID" value="NZ_CP018799.1"/>
</dbReference>
<keyword evidence="1" id="KW-0812">Transmembrane</keyword>
<evidence type="ECO:0000256" key="1">
    <source>
        <dbReference type="SAM" id="Phobius"/>
    </source>
</evidence>
<dbReference type="AlphaFoldDB" id="A0A2K8L1V5"/>
<sequence length="338" mass="36916">MAYDPADLKLPRWLLRSLDTLVAIHIPLGFGWRVGFTRPGFIFFAALLGVWAAAFYSGNNLLYLCGAMMTAMTAAAITQATRLLNRFPDMGPLLPLLQANSVTVLRKYTGLQEPASAVVGVEWHCIEGCFSLLGRCEGDRVRLEGKMKPQSRGVYRCNKLLLSSDAPLGLFLLSLERRGSGDVVVMPEPVAWQPDGHNGNTLSGGQLNGGDEWLDLRGYVPGDPLSRVHWRKASGDIREWKVKRFASEIERSHEKLLRVDLRMPAGASEAAFERLLARVWFWVLEQGSSGQLILGQDSFDLGDSAQSAALQRAVAAAHPESLPASGEGGLQLTVSDDS</sequence>
<feature type="transmembrane region" description="Helical" evidence="1">
    <location>
        <begin position="39"/>
        <end position="55"/>
    </location>
</feature>
<feature type="transmembrane region" description="Helical" evidence="1">
    <location>
        <begin position="61"/>
        <end position="80"/>
    </location>
</feature>
<organism evidence="2 3">
    <name type="scientific">Mariprofundus aestuarium</name>
    <dbReference type="NCBI Taxonomy" id="1921086"/>
    <lineage>
        <taxon>Bacteria</taxon>
        <taxon>Pseudomonadati</taxon>
        <taxon>Pseudomonadota</taxon>
        <taxon>Candidatius Mariprofundia</taxon>
        <taxon>Mariprofundales</taxon>
        <taxon>Mariprofundaceae</taxon>
        <taxon>Mariprofundus</taxon>
    </lineage>
</organism>
<keyword evidence="3" id="KW-1185">Reference proteome</keyword>
<accession>A0A2K8L1V5</accession>
<dbReference type="Proteomes" id="UP000231701">
    <property type="component" value="Chromosome"/>
</dbReference>
<evidence type="ECO:0000313" key="3">
    <source>
        <dbReference type="Proteomes" id="UP000231701"/>
    </source>
</evidence>
<evidence type="ECO:0000313" key="2">
    <source>
        <dbReference type="EMBL" id="ATX78924.1"/>
    </source>
</evidence>
<dbReference type="EMBL" id="CP018799">
    <property type="protein sequence ID" value="ATX78924.1"/>
    <property type="molecule type" value="Genomic_DNA"/>
</dbReference>
<dbReference type="KEGG" id="maes:Ga0123461_0487"/>
<dbReference type="OrthoDB" id="5298497at2"/>
<proteinExistence type="predicted"/>
<keyword evidence="1" id="KW-1133">Transmembrane helix</keyword>
<dbReference type="PANTHER" id="PTHR34351">
    <property type="entry name" value="SLR1927 PROTEIN-RELATED"/>
    <property type="match status" value="1"/>
</dbReference>
<name>A0A2K8L1V5_MARES</name>